<sequence length="100" mass="10888">MHTEQTIFQLDIGHVPDELAREMGELGFMQWMGGLPGDAGYIHEAVRAYEMARPFIASSPAVAVFCHLLVSSVAMSPAPLPIALPPRTRRGGAQARRMSL</sequence>
<dbReference type="EMBL" id="AQQR01000007">
    <property type="protein sequence ID" value="OWU72316.1"/>
    <property type="molecule type" value="Genomic_DNA"/>
</dbReference>
<keyword evidence="2" id="KW-1185">Reference proteome</keyword>
<accession>A0A225NG11</accession>
<evidence type="ECO:0000313" key="2">
    <source>
        <dbReference type="Proteomes" id="UP000215377"/>
    </source>
</evidence>
<dbReference type="OrthoDB" id="7877183at2"/>
<evidence type="ECO:0000313" key="1">
    <source>
        <dbReference type="EMBL" id="OWU72316.1"/>
    </source>
</evidence>
<name>A0A225NG11_9RHOB</name>
<gene>
    <name evidence="1" type="ORF">ATO3_17420</name>
</gene>
<comment type="caution">
    <text evidence="1">The sequence shown here is derived from an EMBL/GenBank/DDBJ whole genome shotgun (WGS) entry which is preliminary data.</text>
</comment>
<dbReference type="Proteomes" id="UP000215377">
    <property type="component" value="Unassembled WGS sequence"/>
</dbReference>
<proteinExistence type="predicted"/>
<organism evidence="1 2">
    <name type="scientific">Marinibacterium profundimaris</name>
    <dbReference type="NCBI Taxonomy" id="1679460"/>
    <lineage>
        <taxon>Bacteria</taxon>
        <taxon>Pseudomonadati</taxon>
        <taxon>Pseudomonadota</taxon>
        <taxon>Alphaproteobacteria</taxon>
        <taxon>Rhodobacterales</taxon>
        <taxon>Paracoccaceae</taxon>
        <taxon>Marinibacterium</taxon>
    </lineage>
</organism>
<dbReference type="AlphaFoldDB" id="A0A225NG11"/>
<reference evidence="1 2" key="1">
    <citation type="submission" date="2013-04" db="EMBL/GenBank/DDBJ databases">
        <title>Oceanicola sp. 22II1-22F33 Genome Sequencing.</title>
        <authorList>
            <person name="Lai Q."/>
            <person name="Li G."/>
            <person name="Shao Z."/>
        </authorList>
    </citation>
    <scope>NUCLEOTIDE SEQUENCE [LARGE SCALE GENOMIC DNA]</scope>
    <source>
        <strain evidence="1 2">22II1-22F33</strain>
    </source>
</reference>
<protein>
    <submittedName>
        <fullName evidence="1">Uncharacterized protein</fullName>
    </submittedName>
</protein>
<dbReference type="RefSeq" id="WP_088651168.1">
    <property type="nucleotide sequence ID" value="NZ_AQQR01000007.1"/>
</dbReference>